<dbReference type="PANTHER" id="PTHR42877">
    <property type="entry name" value="L-ORNITHINE N(5)-MONOOXYGENASE-RELATED"/>
    <property type="match status" value="1"/>
</dbReference>
<comment type="similarity">
    <text evidence="1">Belongs to the FAD-binding monooxygenase family.</text>
</comment>
<dbReference type="Pfam" id="PF13450">
    <property type="entry name" value="NAD_binding_8"/>
    <property type="match status" value="1"/>
</dbReference>
<dbReference type="InParanoid" id="A0A165EVP3"/>
<evidence type="ECO:0000256" key="1">
    <source>
        <dbReference type="ARBA" id="ARBA00010139"/>
    </source>
</evidence>
<dbReference type="RefSeq" id="XP_040765602.1">
    <property type="nucleotide sequence ID" value="XM_040904247.1"/>
</dbReference>
<dbReference type="OrthoDB" id="74360at2759"/>
<dbReference type="PANTHER" id="PTHR42877:SF7">
    <property type="entry name" value="FLAVIN-BINDING MONOOXYGENASE-RELATED"/>
    <property type="match status" value="1"/>
</dbReference>
<protein>
    <submittedName>
        <fullName evidence="2">FAD/NAD-binding domain-containing protein</fullName>
    </submittedName>
</protein>
<dbReference type="STRING" id="1314785.A0A165EVP3"/>
<dbReference type="InterPro" id="IPR036188">
    <property type="entry name" value="FAD/NAD-bd_sf"/>
</dbReference>
<proteinExistence type="inferred from homology"/>
<evidence type="ECO:0000313" key="2">
    <source>
        <dbReference type="EMBL" id="KZT07862.1"/>
    </source>
</evidence>
<accession>A0A165EVP3</accession>
<name>A0A165EVP3_9APHY</name>
<dbReference type="Gene3D" id="3.50.50.60">
    <property type="entry name" value="FAD/NAD(P)-binding domain"/>
    <property type="match status" value="2"/>
</dbReference>
<reference evidence="2 3" key="1">
    <citation type="journal article" date="2016" name="Mol. Biol. Evol.">
        <title>Comparative Genomics of Early-Diverging Mushroom-Forming Fungi Provides Insights into the Origins of Lignocellulose Decay Capabilities.</title>
        <authorList>
            <person name="Nagy L.G."/>
            <person name="Riley R."/>
            <person name="Tritt A."/>
            <person name="Adam C."/>
            <person name="Daum C."/>
            <person name="Floudas D."/>
            <person name="Sun H."/>
            <person name="Yadav J.S."/>
            <person name="Pangilinan J."/>
            <person name="Larsson K.H."/>
            <person name="Matsuura K."/>
            <person name="Barry K."/>
            <person name="Labutti K."/>
            <person name="Kuo R."/>
            <person name="Ohm R.A."/>
            <person name="Bhattacharya S.S."/>
            <person name="Shirouzu T."/>
            <person name="Yoshinaga Y."/>
            <person name="Martin F.M."/>
            <person name="Grigoriev I.V."/>
            <person name="Hibbett D.S."/>
        </authorList>
    </citation>
    <scope>NUCLEOTIDE SEQUENCE [LARGE SCALE GENOMIC DNA]</scope>
    <source>
        <strain evidence="2 3">93-53</strain>
    </source>
</reference>
<dbReference type="EMBL" id="KV427617">
    <property type="protein sequence ID" value="KZT07862.1"/>
    <property type="molecule type" value="Genomic_DNA"/>
</dbReference>
<organism evidence="2 3">
    <name type="scientific">Laetiporus sulphureus 93-53</name>
    <dbReference type="NCBI Taxonomy" id="1314785"/>
    <lineage>
        <taxon>Eukaryota</taxon>
        <taxon>Fungi</taxon>
        <taxon>Dikarya</taxon>
        <taxon>Basidiomycota</taxon>
        <taxon>Agaricomycotina</taxon>
        <taxon>Agaricomycetes</taxon>
        <taxon>Polyporales</taxon>
        <taxon>Laetiporus</taxon>
    </lineage>
</organism>
<evidence type="ECO:0000313" key="3">
    <source>
        <dbReference type="Proteomes" id="UP000076871"/>
    </source>
</evidence>
<gene>
    <name evidence="2" type="ORF">LAESUDRAFT_650404</name>
</gene>
<dbReference type="GeneID" id="63821277"/>
<dbReference type="SUPFAM" id="SSF51905">
    <property type="entry name" value="FAD/NAD(P)-binding domain"/>
    <property type="match status" value="1"/>
</dbReference>
<sequence length="634" mass="72298">MSNGLKNEPATNGLLNGVDDSFQLGDFAIDEYRPIKVVVIGAGYSGIIAGIRFPQRIPNVELTIYEKNAGIGGTWYTNKYPGVACDTPSHSYQLTFEPKTDWSSFYPPGPEILSYLESVVDKYKLMRYIKLQHRVVEARYDEPTGKWHLRVRRPRSANPAEEYEEFTHSADFLLTGIGVLSRWDWPDIDGLHTFEGKLLHSADFDVGNRTWQEATEEWKWKDKKVGVIGVGSSAIQIVAALQPRVGKLVQFVRGKTWISPPFASAQYAELVNRDQSVENYTFTEEAKESFKDQVFYKHFRHELESLIHSYHGLTLRDSVQQAAGREAFTEHMRKKLSIKPWIMDHLLPDWSVACRRLTPAPGYLEALCEENVDFVPKEIRRVTPRGIETVDGQHTDLDAVICATGFDVSFQLDFPIIGRDGVSVQEKWTPHPSTYLSLCTDGFPNWFMSIGPNGALGVGSLLIMIERQIEYAVMAAKKMQRERLKSIEVKSEAVRDFDEYLETVFSDNCRSWYKMGKVDGRNVAIWPGSSLHSVRALEHPRWEDYKYEYTDGVRNRMYWLGDGQTYNEKTMTGDRAWYLNDDEVDIPPGESYSENLLDSLPKPPLSTSRLVSQGTVDYNAMVSFYEVFVSETEG</sequence>
<dbReference type="AlphaFoldDB" id="A0A165EVP3"/>
<keyword evidence="3" id="KW-1185">Reference proteome</keyword>
<dbReference type="InterPro" id="IPR051209">
    <property type="entry name" value="FAD-bind_Monooxygenase_sf"/>
</dbReference>
<dbReference type="Proteomes" id="UP000076871">
    <property type="component" value="Unassembled WGS sequence"/>
</dbReference>